<keyword evidence="2" id="KW-0436">Ligase</keyword>
<comment type="similarity">
    <text evidence="1">Belongs to the ATP-dependent AMP-binding enzyme family.</text>
</comment>
<dbReference type="PANTHER" id="PTHR24096:SF149">
    <property type="entry name" value="AMP-BINDING DOMAIN-CONTAINING PROTEIN-RELATED"/>
    <property type="match status" value="1"/>
</dbReference>
<dbReference type="AlphaFoldDB" id="A0A9P4IG05"/>
<dbReference type="InterPro" id="IPR020845">
    <property type="entry name" value="AMP-binding_CS"/>
</dbReference>
<dbReference type="SUPFAM" id="SSF56801">
    <property type="entry name" value="Acetyl-CoA synthetase-like"/>
    <property type="match status" value="1"/>
</dbReference>
<dbReference type="PANTHER" id="PTHR24096">
    <property type="entry name" value="LONG-CHAIN-FATTY-ACID--COA LIGASE"/>
    <property type="match status" value="1"/>
</dbReference>
<evidence type="ECO:0000256" key="2">
    <source>
        <dbReference type="ARBA" id="ARBA00022598"/>
    </source>
</evidence>
<name>A0A9P4IG05_9PEZI</name>
<dbReference type="InterPro" id="IPR025110">
    <property type="entry name" value="AMP-bd_C"/>
</dbReference>
<protein>
    <submittedName>
        <fullName evidence="5">Acetyl-CoA synthetase-like protein</fullName>
    </submittedName>
</protein>
<dbReference type="Pfam" id="PF13193">
    <property type="entry name" value="AMP-binding_C"/>
    <property type="match status" value="1"/>
</dbReference>
<feature type="domain" description="AMP-dependent synthetase/ligase" evidence="3">
    <location>
        <begin position="30"/>
        <end position="395"/>
    </location>
</feature>
<evidence type="ECO:0000313" key="5">
    <source>
        <dbReference type="EMBL" id="KAF2098464.1"/>
    </source>
</evidence>
<keyword evidence="6" id="KW-1185">Reference proteome</keyword>
<evidence type="ECO:0000256" key="1">
    <source>
        <dbReference type="ARBA" id="ARBA00006432"/>
    </source>
</evidence>
<dbReference type="Gene3D" id="3.40.50.12780">
    <property type="entry name" value="N-terminal domain of ligase-like"/>
    <property type="match status" value="1"/>
</dbReference>
<evidence type="ECO:0000259" key="3">
    <source>
        <dbReference type="Pfam" id="PF00501"/>
    </source>
</evidence>
<dbReference type="OrthoDB" id="6509636at2759"/>
<organism evidence="5 6">
    <name type="scientific">Rhizodiscina lignyota</name>
    <dbReference type="NCBI Taxonomy" id="1504668"/>
    <lineage>
        <taxon>Eukaryota</taxon>
        <taxon>Fungi</taxon>
        <taxon>Dikarya</taxon>
        <taxon>Ascomycota</taxon>
        <taxon>Pezizomycotina</taxon>
        <taxon>Dothideomycetes</taxon>
        <taxon>Pleosporomycetidae</taxon>
        <taxon>Aulographales</taxon>
        <taxon>Rhizodiscinaceae</taxon>
        <taxon>Rhizodiscina</taxon>
    </lineage>
</organism>
<dbReference type="Gene3D" id="3.30.300.30">
    <property type="match status" value="1"/>
</dbReference>
<gene>
    <name evidence="5" type="ORF">NA57DRAFT_65925</name>
</gene>
<dbReference type="GO" id="GO:0016405">
    <property type="term" value="F:CoA-ligase activity"/>
    <property type="evidence" value="ECO:0007669"/>
    <property type="project" value="TreeGrafter"/>
</dbReference>
<dbReference type="Proteomes" id="UP000799772">
    <property type="component" value="Unassembled WGS sequence"/>
</dbReference>
<dbReference type="EMBL" id="ML978126">
    <property type="protein sequence ID" value="KAF2098464.1"/>
    <property type="molecule type" value="Genomic_DNA"/>
</dbReference>
<dbReference type="InterPro" id="IPR000873">
    <property type="entry name" value="AMP-dep_synth/lig_dom"/>
</dbReference>
<dbReference type="InterPro" id="IPR045851">
    <property type="entry name" value="AMP-bd_C_sf"/>
</dbReference>
<reference evidence="5" key="1">
    <citation type="journal article" date="2020" name="Stud. Mycol.">
        <title>101 Dothideomycetes genomes: a test case for predicting lifestyles and emergence of pathogens.</title>
        <authorList>
            <person name="Haridas S."/>
            <person name="Albert R."/>
            <person name="Binder M."/>
            <person name="Bloem J."/>
            <person name="Labutti K."/>
            <person name="Salamov A."/>
            <person name="Andreopoulos B."/>
            <person name="Baker S."/>
            <person name="Barry K."/>
            <person name="Bills G."/>
            <person name="Bluhm B."/>
            <person name="Cannon C."/>
            <person name="Castanera R."/>
            <person name="Culley D."/>
            <person name="Daum C."/>
            <person name="Ezra D."/>
            <person name="Gonzalez J."/>
            <person name="Henrissat B."/>
            <person name="Kuo A."/>
            <person name="Liang C."/>
            <person name="Lipzen A."/>
            <person name="Lutzoni F."/>
            <person name="Magnuson J."/>
            <person name="Mondo S."/>
            <person name="Nolan M."/>
            <person name="Ohm R."/>
            <person name="Pangilinan J."/>
            <person name="Park H.-J."/>
            <person name="Ramirez L."/>
            <person name="Alfaro M."/>
            <person name="Sun H."/>
            <person name="Tritt A."/>
            <person name="Yoshinaga Y."/>
            <person name="Zwiers L.-H."/>
            <person name="Turgeon B."/>
            <person name="Goodwin S."/>
            <person name="Spatafora J."/>
            <person name="Crous P."/>
            <person name="Grigoriev I."/>
        </authorList>
    </citation>
    <scope>NUCLEOTIDE SEQUENCE</scope>
    <source>
        <strain evidence="5">CBS 133067</strain>
    </source>
</reference>
<evidence type="ECO:0000259" key="4">
    <source>
        <dbReference type="Pfam" id="PF13193"/>
    </source>
</evidence>
<comment type="caution">
    <text evidence="5">The sequence shown here is derived from an EMBL/GenBank/DDBJ whole genome shotgun (WGS) entry which is preliminary data.</text>
</comment>
<dbReference type="InterPro" id="IPR042099">
    <property type="entry name" value="ANL_N_sf"/>
</dbReference>
<dbReference type="CDD" id="cd05911">
    <property type="entry name" value="Firefly_Luc_like"/>
    <property type="match status" value="1"/>
</dbReference>
<feature type="domain" description="AMP-binding enzyme C-terminal" evidence="4">
    <location>
        <begin position="447"/>
        <end position="527"/>
    </location>
</feature>
<sequence length="548" mass="60797">MPSYSAIPDVHVDSVDLWTHLLGSENTKDENKHLFVDVDDESRFLSRRTVRQKSKAFGNALRTTWNWQKGDVLAIFGPNDIDWPTILFGTLWAGGCLSPISFTFTAQELAFQLKNSSTKAIVTHPAGLKTAQEAARLVGLPQSRILLFGPKDLGSKLNCKYYSELESIGPVPRRYTFEPKKDTALLVYSSGTTGLPKGVSLSHWNLVAQCIQLTLTEVEAATAGYETKLLAFLPFAHIYSIMEGVIRILATGTQVIVMPKFDFQRALAAIQKFRITYIYVAPPILLALARSPLVDQYDISSIGGIMSAAAPLATQLIEDVYTKFKIPVKQAYGMSEASPAVTHQMDWEKAMIYKGSVGTLLPNMSAKWVDLDGNEVAKGQEGELWIKGPNVFAHYHENPQATENSFSDDGWYKTGDVGYEDEHGNYYITDRVKELIKYKGYQVAPAELEAMLLKNPKVKDVAVLGMYVEEMASEVPRAFIVPTEGNKPSDQLAKEIVAWLDAQVSYPKKLRGGVQFVEEVPKSPTGKILRRLLKDKYGTKISAAKSKL</sequence>
<dbReference type="Pfam" id="PF00501">
    <property type="entry name" value="AMP-binding"/>
    <property type="match status" value="1"/>
</dbReference>
<dbReference type="PROSITE" id="PS00455">
    <property type="entry name" value="AMP_BINDING"/>
    <property type="match status" value="1"/>
</dbReference>
<accession>A0A9P4IG05</accession>
<proteinExistence type="inferred from homology"/>
<evidence type="ECO:0000313" key="6">
    <source>
        <dbReference type="Proteomes" id="UP000799772"/>
    </source>
</evidence>